<dbReference type="Pfam" id="PF19066">
    <property type="entry name" value="P9_TM"/>
    <property type="match status" value="1"/>
</dbReference>
<name>A0A6C0IIN5_9ZZZZ</name>
<proteinExistence type="predicted"/>
<evidence type="ECO:0000256" key="1">
    <source>
        <dbReference type="SAM" id="Phobius"/>
    </source>
</evidence>
<dbReference type="EMBL" id="MN740194">
    <property type="protein sequence ID" value="QHT92842.1"/>
    <property type="molecule type" value="Genomic_DNA"/>
</dbReference>
<sequence length="234" mass="26639">MATSFWLNNPTILLKQTDILEIWPAPTMSADRKLNAITRLIIILTIIGFLITRKGKFLITGVVTLVVIIVLQKIQSKKGTDSKEGFMNADMYKKYEMYNNEAVYQENKQHFTEPAITNPAMNVLLTEIADNPNRNPAAPAFNPEVDADINKQTIDMVKKNFDDPNIDQRLFKDLGDSYTFDQSMRTWYATANTTIPNDQGSFAEFCYGDMISCRDETNNEAACTRNAPPRWTNY</sequence>
<keyword evidence="1" id="KW-0812">Transmembrane</keyword>
<keyword evidence="1" id="KW-1133">Transmembrane helix</keyword>
<feature type="domain" description="Minor capsid protein P9 transmembrane helices" evidence="2">
    <location>
        <begin position="5"/>
        <end position="71"/>
    </location>
</feature>
<feature type="transmembrane region" description="Helical" evidence="1">
    <location>
        <begin position="57"/>
        <end position="74"/>
    </location>
</feature>
<accession>A0A6C0IIN5</accession>
<evidence type="ECO:0000313" key="3">
    <source>
        <dbReference type="EMBL" id="QHT92842.1"/>
    </source>
</evidence>
<feature type="transmembrane region" description="Helical" evidence="1">
    <location>
        <begin position="34"/>
        <end position="51"/>
    </location>
</feature>
<keyword evidence="1" id="KW-0472">Membrane</keyword>
<dbReference type="AlphaFoldDB" id="A0A6C0IIN5"/>
<evidence type="ECO:0000259" key="2">
    <source>
        <dbReference type="Pfam" id="PF19066"/>
    </source>
</evidence>
<dbReference type="InterPro" id="IPR043915">
    <property type="entry name" value="P9_TM"/>
</dbReference>
<organism evidence="3">
    <name type="scientific">viral metagenome</name>
    <dbReference type="NCBI Taxonomy" id="1070528"/>
    <lineage>
        <taxon>unclassified sequences</taxon>
        <taxon>metagenomes</taxon>
        <taxon>organismal metagenomes</taxon>
    </lineage>
</organism>
<protein>
    <recommendedName>
        <fullName evidence="2">Minor capsid protein P9 transmembrane helices domain-containing protein</fullName>
    </recommendedName>
</protein>
<reference evidence="3" key="1">
    <citation type="journal article" date="2020" name="Nature">
        <title>Giant virus diversity and host interactions through global metagenomics.</title>
        <authorList>
            <person name="Schulz F."/>
            <person name="Roux S."/>
            <person name="Paez-Espino D."/>
            <person name="Jungbluth S."/>
            <person name="Walsh D.A."/>
            <person name="Denef V.J."/>
            <person name="McMahon K.D."/>
            <person name="Konstantinidis K.T."/>
            <person name="Eloe-Fadrosh E.A."/>
            <person name="Kyrpides N.C."/>
            <person name="Woyke T."/>
        </authorList>
    </citation>
    <scope>NUCLEOTIDE SEQUENCE</scope>
    <source>
        <strain evidence="3">GVMAG-M-3300023184-89</strain>
    </source>
</reference>